<dbReference type="KEGG" id="buy:D8S85_07095"/>
<gene>
    <name evidence="2" type="ORF">D8S85_07095</name>
</gene>
<sequence length="291" mass="34625">MKKIYYIILLSLLTVTFSCSKEDDLEPTDMRYDYFTVSPDANDEESILRRKFYEDHNIHLLFNDTLRHEQRGTYADGTPHWFTELLDLSYDITTTKNETRFTYIRDHQKQEEGIRYAETYILPHLGEGLRPYSIFLVETLEEYGWRWKTVAYYNGKRCLALATQGIAEMEEEELKERCIDIFYNIVDSKTNYYDEELNDFMALGNNLHGETLESAGLSDDPTNEEIYALGFLTWSTWYREFPSRSSDFTSFLKAVFYQKEEDFKARYASYPLILQKYDIMKEVVKQKGYIF</sequence>
<dbReference type="Proteomes" id="UP000270673">
    <property type="component" value="Chromosome"/>
</dbReference>
<reference evidence="2 3" key="1">
    <citation type="submission" date="2018-10" db="EMBL/GenBank/DDBJ databases">
        <title>Butyricimonas faecalis sp. nov., isolated from human faeces and emended description of the genus Butyricimonas.</title>
        <authorList>
            <person name="Le Roy T."/>
            <person name="Van der Smissen P."/>
            <person name="Paquot A."/>
            <person name="Delzenne N."/>
            <person name="Muccioli G."/>
            <person name="Collet J.-F."/>
            <person name="Cani P.D."/>
        </authorList>
    </citation>
    <scope>NUCLEOTIDE SEQUENCE [LARGE SCALE GENOMIC DNA]</scope>
    <source>
        <strain evidence="2 3">H184</strain>
    </source>
</reference>
<accession>A0A3Q9IQA3</accession>
<dbReference type="OrthoDB" id="1100601at2"/>
<keyword evidence="1" id="KW-0732">Signal</keyword>
<dbReference type="Gene3D" id="3.40.390.70">
    <property type="match status" value="1"/>
</dbReference>
<dbReference type="RefSeq" id="WP_106480096.1">
    <property type="nucleotide sequence ID" value="NZ_CP032819.1"/>
</dbReference>
<organism evidence="2 3">
    <name type="scientific">Butyricimonas faecalis</name>
    <dbReference type="NCBI Taxonomy" id="2093856"/>
    <lineage>
        <taxon>Bacteria</taxon>
        <taxon>Pseudomonadati</taxon>
        <taxon>Bacteroidota</taxon>
        <taxon>Bacteroidia</taxon>
        <taxon>Bacteroidales</taxon>
        <taxon>Odoribacteraceae</taxon>
        <taxon>Butyricimonas</taxon>
    </lineage>
</organism>
<evidence type="ECO:0000313" key="3">
    <source>
        <dbReference type="Proteomes" id="UP000270673"/>
    </source>
</evidence>
<proteinExistence type="predicted"/>
<dbReference type="PROSITE" id="PS51257">
    <property type="entry name" value="PROKAR_LIPOPROTEIN"/>
    <property type="match status" value="1"/>
</dbReference>
<feature type="signal peptide" evidence="1">
    <location>
        <begin position="1"/>
        <end position="20"/>
    </location>
</feature>
<dbReference type="EMBL" id="CP032819">
    <property type="protein sequence ID" value="AZS29351.1"/>
    <property type="molecule type" value="Genomic_DNA"/>
</dbReference>
<evidence type="ECO:0000313" key="2">
    <source>
        <dbReference type="EMBL" id="AZS29351.1"/>
    </source>
</evidence>
<keyword evidence="3" id="KW-1185">Reference proteome</keyword>
<evidence type="ECO:0000256" key="1">
    <source>
        <dbReference type="SAM" id="SignalP"/>
    </source>
</evidence>
<name>A0A3Q9IQA3_9BACT</name>
<protein>
    <submittedName>
        <fullName evidence="2">Uncharacterized protein</fullName>
    </submittedName>
</protein>
<feature type="chain" id="PRO_5018616344" evidence="1">
    <location>
        <begin position="21"/>
        <end position="291"/>
    </location>
</feature>
<dbReference type="AlphaFoldDB" id="A0A3Q9IQA3"/>